<feature type="domain" description="TMEM62 Ig-like" evidence="4">
    <location>
        <begin position="335"/>
        <end position="437"/>
    </location>
</feature>
<dbReference type="PANTHER" id="PTHR14795:SF0">
    <property type="entry name" value="TRANSMEMBRANE PROTEIN 62"/>
    <property type="match status" value="1"/>
</dbReference>
<dbReference type="InterPro" id="IPR056229">
    <property type="entry name" value="Ig_TMM62"/>
</dbReference>
<dbReference type="InterPro" id="IPR029052">
    <property type="entry name" value="Metallo-depent_PP-like"/>
</dbReference>
<feature type="region of interest" description="Disordered" evidence="1">
    <location>
        <begin position="656"/>
        <end position="680"/>
    </location>
</feature>
<evidence type="ECO:0000259" key="5">
    <source>
        <dbReference type="Pfam" id="PF24394"/>
    </source>
</evidence>
<dbReference type="PANTHER" id="PTHR14795">
    <property type="entry name" value="HELICASE RELATED"/>
    <property type="match status" value="1"/>
</dbReference>
<dbReference type="Pfam" id="PF24394">
    <property type="entry name" value="TMEM62_C"/>
    <property type="match status" value="1"/>
</dbReference>
<dbReference type="Pfam" id="PF00149">
    <property type="entry name" value="Metallophos"/>
    <property type="match status" value="1"/>
</dbReference>
<comment type="caution">
    <text evidence="6">The sequence shown here is derived from an EMBL/GenBank/DDBJ whole genome shotgun (WGS) entry which is preliminary data.</text>
</comment>
<sequence>MKFSFTTVIFVILVLIFSVFIANISNLIAVEVENTLHNQYGTHSEKQENSEKESRSRTKKENVIISDGYKHLMWFLQISDIHVSIFHDSTRITEFQEFCERTIGAIKPSVVLATGDLTDAKTADNIGSAQQLKEWQIYKDILIESQALNKTVWLDIRGNHDNFNIPAPDSDLNYYRKYTAQGAKHPHSYLYVADVNGDRYGFLGVDACLTPGPKRPFNFVGMLNKSETQLLKVLMKETKENNVKYTVMFGHYPTSCIITEGHTHIRNLISEVPGCWVYLCGHFHMLGGLVPNMYTLQKAGFLELELGDWKDNRIYRIAAFDHGFFTFLDTYHGVWPVILITNPKHTLYNVPSKERPDAVRDSTHIRVLVFSLSPVSLVQILLDEGEWVNASHVEGPLYVLRWDPNKYLKGVHNIHVRARDADGRSQGVSHPFSLDGSRLNFRFWPRLALMSNISIMFQSLFGMALCFSIVPLCVFKVVHVLVRNNKLEKPNIKNRFIQRWVRSFWILATVDKVFYPLVMYPLYLSIGPWTVGEIIDGHIGAIFAWGLLVNSSYLPGSFTYAYGFLQMCPFPKATSHARSSEGFGQQVPAFSVSQLVFEAGTRFPAHTDRDRGVGTGCVRLLLLVSIRDVSISHRTSPDVVYRSRYHSLANLRQSLRNLSQGSQPRLDEEGKRRKRAEPSL</sequence>
<evidence type="ECO:0008006" key="7">
    <source>
        <dbReference type="Google" id="ProtNLM"/>
    </source>
</evidence>
<evidence type="ECO:0000259" key="4">
    <source>
        <dbReference type="Pfam" id="PF24384"/>
    </source>
</evidence>
<gene>
    <name evidence="6" type="ORF">PYX00_009795</name>
</gene>
<feature type="transmembrane region" description="Helical" evidence="2">
    <location>
        <begin position="460"/>
        <end position="482"/>
    </location>
</feature>
<keyword evidence="2" id="KW-0472">Membrane</keyword>
<keyword evidence="2" id="KW-1133">Transmembrane helix</keyword>
<dbReference type="EMBL" id="JARGDH010000005">
    <property type="protein sequence ID" value="KAL0267550.1"/>
    <property type="molecule type" value="Genomic_DNA"/>
</dbReference>
<proteinExistence type="predicted"/>
<dbReference type="InterPro" id="IPR041871">
    <property type="entry name" value="MPP_TMEM62"/>
</dbReference>
<dbReference type="Gene3D" id="3.60.21.10">
    <property type="match status" value="1"/>
</dbReference>
<evidence type="ECO:0000313" key="6">
    <source>
        <dbReference type="EMBL" id="KAL0267550.1"/>
    </source>
</evidence>
<reference evidence="6" key="1">
    <citation type="journal article" date="2024" name="Gigascience">
        <title>Chromosome-level genome of the poultry shaft louse Menopon gallinae provides insight into the host-switching and adaptive evolution of parasitic lice.</title>
        <authorList>
            <person name="Xu Y."/>
            <person name="Ma L."/>
            <person name="Liu S."/>
            <person name="Liang Y."/>
            <person name="Liu Q."/>
            <person name="He Z."/>
            <person name="Tian L."/>
            <person name="Duan Y."/>
            <person name="Cai W."/>
            <person name="Li H."/>
            <person name="Song F."/>
        </authorList>
    </citation>
    <scope>NUCLEOTIDE SEQUENCE</scope>
    <source>
        <strain evidence="6">Cailab_2023a</strain>
    </source>
</reference>
<protein>
    <recommendedName>
        <fullName evidence="7">Transmembrane protein 62</fullName>
    </recommendedName>
</protein>
<accession>A0AAW2HCY9</accession>
<keyword evidence="2" id="KW-0812">Transmembrane</keyword>
<evidence type="ECO:0000256" key="1">
    <source>
        <dbReference type="SAM" id="MobiDB-lite"/>
    </source>
</evidence>
<evidence type="ECO:0000259" key="3">
    <source>
        <dbReference type="Pfam" id="PF00149"/>
    </source>
</evidence>
<organism evidence="6">
    <name type="scientific">Menopon gallinae</name>
    <name type="common">poultry shaft louse</name>
    <dbReference type="NCBI Taxonomy" id="328185"/>
    <lineage>
        <taxon>Eukaryota</taxon>
        <taxon>Metazoa</taxon>
        <taxon>Ecdysozoa</taxon>
        <taxon>Arthropoda</taxon>
        <taxon>Hexapoda</taxon>
        <taxon>Insecta</taxon>
        <taxon>Pterygota</taxon>
        <taxon>Neoptera</taxon>
        <taxon>Paraneoptera</taxon>
        <taxon>Psocodea</taxon>
        <taxon>Troctomorpha</taxon>
        <taxon>Phthiraptera</taxon>
        <taxon>Amblycera</taxon>
        <taxon>Menoponidae</taxon>
        <taxon>Menopon</taxon>
    </lineage>
</organism>
<dbReference type="CDD" id="cd07401">
    <property type="entry name" value="MPP_TMEM62_N"/>
    <property type="match status" value="1"/>
</dbReference>
<name>A0AAW2HCY9_9NEOP</name>
<dbReference type="InterPro" id="IPR004843">
    <property type="entry name" value="Calcineurin-like_PHP"/>
</dbReference>
<dbReference type="InterPro" id="IPR056230">
    <property type="entry name" value="TMEM62_C"/>
</dbReference>
<evidence type="ECO:0000256" key="2">
    <source>
        <dbReference type="SAM" id="Phobius"/>
    </source>
</evidence>
<dbReference type="GO" id="GO:0016787">
    <property type="term" value="F:hydrolase activity"/>
    <property type="evidence" value="ECO:0007669"/>
    <property type="project" value="InterPro"/>
</dbReference>
<feature type="transmembrane region" description="Helical" evidence="2">
    <location>
        <begin position="542"/>
        <end position="565"/>
    </location>
</feature>
<feature type="domain" description="Calcineurin-like phosphoesterase" evidence="3">
    <location>
        <begin position="73"/>
        <end position="284"/>
    </location>
</feature>
<dbReference type="AlphaFoldDB" id="A0AAW2HCY9"/>
<feature type="domain" description="TMEM62 C-terminal" evidence="5">
    <location>
        <begin position="459"/>
        <end position="568"/>
    </location>
</feature>
<feature type="transmembrane region" description="Helical" evidence="2">
    <location>
        <begin position="503"/>
        <end position="522"/>
    </location>
</feature>
<dbReference type="SUPFAM" id="SSF56300">
    <property type="entry name" value="Metallo-dependent phosphatases"/>
    <property type="match status" value="1"/>
</dbReference>
<dbReference type="Pfam" id="PF24384">
    <property type="entry name" value="Ig_TMM62"/>
    <property type="match status" value="1"/>
</dbReference>